<organism evidence="1 2">
    <name type="scientific">Jiangella alba</name>
    <dbReference type="NCBI Taxonomy" id="561176"/>
    <lineage>
        <taxon>Bacteria</taxon>
        <taxon>Bacillati</taxon>
        <taxon>Actinomycetota</taxon>
        <taxon>Actinomycetes</taxon>
        <taxon>Jiangellales</taxon>
        <taxon>Jiangellaceae</taxon>
        <taxon>Jiangella</taxon>
    </lineage>
</organism>
<dbReference type="AlphaFoldDB" id="A0A1H5HF60"/>
<dbReference type="STRING" id="561176.SAMN04488561_0838"/>
<accession>A0A1H5HF60</accession>
<dbReference type="OrthoDB" id="5196434at2"/>
<dbReference type="Proteomes" id="UP000181980">
    <property type="component" value="Unassembled WGS sequence"/>
</dbReference>
<proteinExistence type="predicted"/>
<reference evidence="2" key="1">
    <citation type="submission" date="2016-10" db="EMBL/GenBank/DDBJ databases">
        <authorList>
            <person name="Varghese N."/>
            <person name="Submissions S."/>
        </authorList>
    </citation>
    <scope>NUCLEOTIDE SEQUENCE [LARGE SCALE GENOMIC DNA]</scope>
    <source>
        <strain evidence="2">DSM 45237</strain>
    </source>
</reference>
<evidence type="ECO:0000313" key="2">
    <source>
        <dbReference type="Proteomes" id="UP000181980"/>
    </source>
</evidence>
<evidence type="ECO:0000313" key="1">
    <source>
        <dbReference type="EMBL" id="SEE26666.1"/>
    </source>
</evidence>
<dbReference type="RefSeq" id="WP_141711472.1">
    <property type="nucleotide sequence ID" value="NZ_FNUC01000003.1"/>
</dbReference>
<dbReference type="EMBL" id="FNUC01000003">
    <property type="protein sequence ID" value="SEE26666.1"/>
    <property type="molecule type" value="Genomic_DNA"/>
</dbReference>
<sequence>MTPPRALQGRPPVRMERVAGRWWWVRRDCYGRVAAMAADLDGVRTLDVAVVVRRDGAGARR</sequence>
<name>A0A1H5HF60_9ACTN</name>
<protein>
    <submittedName>
        <fullName evidence="1">Uncharacterized protein</fullName>
    </submittedName>
</protein>
<keyword evidence="2" id="KW-1185">Reference proteome</keyword>
<gene>
    <name evidence="1" type="ORF">SAMN04488561_0838</name>
</gene>